<reference evidence="2 3" key="1">
    <citation type="submission" date="2018-05" db="EMBL/GenBank/DDBJ databases">
        <title>Chitinophaga sp. K3CV102501T nov., isolated from isolated from a monsoon evergreen broad-leaved forest soil.</title>
        <authorList>
            <person name="Lv Y."/>
        </authorList>
    </citation>
    <scope>NUCLEOTIDE SEQUENCE [LARGE SCALE GENOMIC DNA]</scope>
    <source>
        <strain evidence="2 3">GDMCC 1.1325</strain>
    </source>
</reference>
<dbReference type="InterPro" id="IPR000782">
    <property type="entry name" value="FAS1_domain"/>
</dbReference>
<dbReference type="Gene3D" id="2.30.180.10">
    <property type="entry name" value="FAS1 domain"/>
    <property type="match status" value="2"/>
</dbReference>
<dbReference type="SMART" id="SM00554">
    <property type="entry name" value="FAS1"/>
    <property type="match status" value="2"/>
</dbReference>
<feature type="domain" description="FAS1" evidence="1">
    <location>
        <begin position="173"/>
        <end position="321"/>
    </location>
</feature>
<dbReference type="OrthoDB" id="1144324at2"/>
<dbReference type="SUPFAM" id="SSF82153">
    <property type="entry name" value="FAS1 domain"/>
    <property type="match status" value="2"/>
</dbReference>
<evidence type="ECO:0000313" key="2">
    <source>
        <dbReference type="EMBL" id="RBL89018.1"/>
    </source>
</evidence>
<dbReference type="Pfam" id="PF02469">
    <property type="entry name" value="Fasciclin"/>
    <property type="match status" value="2"/>
</dbReference>
<sequence length="325" mass="35396">MKRTFYTGILLLLLAACQKDDKATPDTMDSNRITYVIADNLFNFSSFNAAVERTGYGPKLAGAGPFTVLVPDNNAFMKAGYGTTNAVLQERLSVLNNIVGYHVLSGTWELNKLPFTFNQELTTATGAKMYATRWVKGKDTLLTINGTPVVSYNLPASNGLIQVLSEVLQPLVNKTLSDAIAADTALTFLNVALQQAGMKDMMSTGNVYTFMAPSNNAFRNEGFPNADSVGQTDPAVLRRLLYYSFFEGRRFVYDYILTTDASNKSQQAMYNGNNITISLLKSGVKYTGITLQGSGNTSPVKIVKSNVLAGNGVVHTIDQLLKENQ</sequence>
<dbReference type="InterPro" id="IPR050904">
    <property type="entry name" value="Adhesion/Biosynth-related"/>
</dbReference>
<dbReference type="PROSITE" id="PS51257">
    <property type="entry name" value="PROKAR_LIPOPROTEIN"/>
    <property type="match status" value="1"/>
</dbReference>
<protein>
    <submittedName>
        <fullName evidence="2">Fasciclin</fullName>
    </submittedName>
</protein>
<dbReference type="PANTHER" id="PTHR10900">
    <property type="entry name" value="PERIOSTIN-RELATED"/>
    <property type="match status" value="1"/>
</dbReference>
<dbReference type="AlphaFoldDB" id="A0A365XSC2"/>
<accession>A0A365XSC2</accession>
<dbReference type="EMBL" id="QFFJ01000002">
    <property type="protein sequence ID" value="RBL89018.1"/>
    <property type="molecule type" value="Genomic_DNA"/>
</dbReference>
<dbReference type="InterPro" id="IPR036378">
    <property type="entry name" value="FAS1_dom_sf"/>
</dbReference>
<proteinExistence type="predicted"/>
<dbReference type="Proteomes" id="UP000253410">
    <property type="component" value="Unassembled WGS sequence"/>
</dbReference>
<organism evidence="2 3">
    <name type="scientific">Chitinophaga flava</name>
    <dbReference type="NCBI Taxonomy" id="2259036"/>
    <lineage>
        <taxon>Bacteria</taxon>
        <taxon>Pseudomonadati</taxon>
        <taxon>Bacteroidota</taxon>
        <taxon>Chitinophagia</taxon>
        <taxon>Chitinophagales</taxon>
        <taxon>Chitinophagaceae</taxon>
        <taxon>Chitinophaga</taxon>
    </lineage>
</organism>
<dbReference type="PANTHER" id="PTHR10900:SF77">
    <property type="entry name" value="FI19380P1"/>
    <property type="match status" value="1"/>
</dbReference>
<evidence type="ECO:0000259" key="1">
    <source>
        <dbReference type="PROSITE" id="PS50213"/>
    </source>
</evidence>
<feature type="domain" description="FAS1" evidence="1">
    <location>
        <begin position="31"/>
        <end position="168"/>
    </location>
</feature>
<comment type="caution">
    <text evidence="2">The sequence shown here is derived from an EMBL/GenBank/DDBJ whole genome shotgun (WGS) entry which is preliminary data.</text>
</comment>
<gene>
    <name evidence="2" type="ORF">DF182_20990</name>
</gene>
<name>A0A365XSC2_9BACT</name>
<dbReference type="RefSeq" id="WP_113617762.1">
    <property type="nucleotide sequence ID" value="NZ_QFFJ01000002.1"/>
</dbReference>
<keyword evidence="3" id="KW-1185">Reference proteome</keyword>
<dbReference type="PROSITE" id="PS50213">
    <property type="entry name" value="FAS1"/>
    <property type="match status" value="2"/>
</dbReference>
<evidence type="ECO:0000313" key="3">
    <source>
        <dbReference type="Proteomes" id="UP000253410"/>
    </source>
</evidence>